<proteinExistence type="predicted"/>
<comment type="caution">
    <text evidence="1">The sequence shown here is derived from an EMBL/GenBank/DDBJ whole genome shotgun (WGS) entry which is preliminary data.</text>
</comment>
<reference evidence="1 2" key="1">
    <citation type="submission" date="2016-10" db="EMBL/GenBank/DDBJ databases">
        <title>Comparative genome analysis of multiple Pseudomonas spp. focuses on biocontrol and plant growth promoting traits.</title>
        <authorList>
            <person name="Tao X.-Y."/>
            <person name="Taylor C.G."/>
        </authorList>
    </citation>
    <scope>NUCLEOTIDE SEQUENCE [LARGE SCALE GENOMIC DNA]</scope>
    <source>
        <strain evidence="1 2">36C6</strain>
    </source>
</reference>
<accession>A0A423HZ76</accession>
<name>A0A423HZ76_9PSED</name>
<dbReference type="RefSeq" id="WP_123356885.1">
    <property type="nucleotide sequence ID" value="NZ_MOBM01000006.1"/>
</dbReference>
<evidence type="ECO:0000313" key="2">
    <source>
        <dbReference type="Proteomes" id="UP000284002"/>
    </source>
</evidence>
<protein>
    <submittedName>
        <fullName evidence="1">Uncharacterized protein</fullName>
    </submittedName>
</protein>
<evidence type="ECO:0000313" key="1">
    <source>
        <dbReference type="EMBL" id="RON18531.1"/>
    </source>
</evidence>
<organism evidence="1 2">
    <name type="scientific">Pseudomonas frederiksbergensis</name>
    <dbReference type="NCBI Taxonomy" id="104087"/>
    <lineage>
        <taxon>Bacteria</taxon>
        <taxon>Pseudomonadati</taxon>
        <taxon>Pseudomonadota</taxon>
        <taxon>Gammaproteobacteria</taxon>
        <taxon>Pseudomonadales</taxon>
        <taxon>Pseudomonadaceae</taxon>
        <taxon>Pseudomonas</taxon>
    </lineage>
</organism>
<dbReference type="EMBL" id="MOBM01000006">
    <property type="protein sequence ID" value="RON18531.1"/>
    <property type="molecule type" value="Genomic_DNA"/>
</dbReference>
<gene>
    <name evidence="1" type="ORF">BK662_03725</name>
</gene>
<dbReference type="Proteomes" id="UP000284002">
    <property type="component" value="Unassembled WGS sequence"/>
</dbReference>
<sequence>MSFFNRRGIFLQKLGPTIVNPGEVLVSMQFALKEEGWDAESAMVTETLLDSTTIVASSNDGGKSFTLGKDNKDVDGNGVINTDDKAKLLALASAYARIVNP</sequence>
<dbReference type="AlphaFoldDB" id="A0A423HZ76"/>